<dbReference type="Pfam" id="PF07729">
    <property type="entry name" value="FCD"/>
    <property type="match status" value="1"/>
</dbReference>
<evidence type="ECO:0000256" key="2">
    <source>
        <dbReference type="ARBA" id="ARBA00023125"/>
    </source>
</evidence>
<dbReference type="InterPro" id="IPR000524">
    <property type="entry name" value="Tscrpt_reg_HTH_GntR"/>
</dbReference>
<sequence length="252" mass="29330">MGGRVMGWKRKKSEGVQVMKGGKRMGNLMDIGKIPSLKRLVYDNLKERIISGELKPGTRLREEDLSVEMNISRAPIREAFNMLERDGFTVIVPRKGAVVAEATEEERDYIWEMRAILEPYAAVKSMSLISDEKIAKLENDLKKVLENPDDLKLYMDSDIELHEMLFQNLENHFMKDTLENMRAHSLRMRWAVENRHPGIRSDIEFESTKEHLQILDALKRKDEKAVYQTVYDHLINSRERIFPSAGQNLKKE</sequence>
<dbReference type="GO" id="GO:0003700">
    <property type="term" value="F:DNA-binding transcription factor activity"/>
    <property type="evidence" value="ECO:0007669"/>
    <property type="project" value="InterPro"/>
</dbReference>
<dbReference type="Gene3D" id="1.20.120.530">
    <property type="entry name" value="GntR ligand-binding domain-like"/>
    <property type="match status" value="1"/>
</dbReference>
<dbReference type="InterPro" id="IPR011711">
    <property type="entry name" value="GntR_C"/>
</dbReference>
<dbReference type="SMART" id="SM00895">
    <property type="entry name" value="FCD"/>
    <property type="match status" value="1"/>
</dbReference>
<keyword evidence="1" id="KW-0805">Transcription regulation</keyword>
<keyword evidence="2" id="KW-0238">DNA-binding</keyword>
<evidence type="ECO:0000313" key="6">
    <source>
        <dbReference type="Proteomes" id="UP000003100"/>
    </source>
</evidence>
<keyword evidence="3" id="KW-0804">Transcription</keyword>
<dbReference type="InterPro" id="IPR008920">
    <property type="entry name" value="TF_FadR/GntR_C"/>
</dbReference>
<proteinExistence type="predicted"/>
<dbReference type="InterPro" id="IPR036388">
    <property type="entry name" value="WH-like_DNA-bd_sf"/>
</dbReference>
<name>C0CN61_BLAHS</name>
<keyword evidence="6" id="KW-1185">Reference proteome</keyword>
<dbReference type="Gene3D" id="1.10.10.10">
    <property type="entry name" value="Winged helix-like DNA-binding domain superfamily/Winged helix DNA-binding domain"/>
    <property type="match status" value="1"/>
</dbReference>
<organism evidence="5 6">
    <name type="scientific">Blautia hydrogenotrophica (strain DSM 10507 / JCM 14656 / S5a33)</name>
    <name type="common">Ruminococcus hydrogenotrophicus</name>
    <dbReference type="NCBI Taxonomy" id="476272"/>
    <lineage>
        <taxon>Bacteria</taxon>
        <taxon>Bacillati</taxon>
        <taxon>Bacillota</taxon>
        <taxon>Clostridia</taxon>
        <taxon>Lachnospirales</taxon>
        <taxon>Lachnospiraceae</taxon>
        <taxon>Blautia</taxon>
    </lineage>
</organism>
<evidence type="ECO:0000259" key="4">
    <source>
        <dbReference type="PROSITE" id="PS50949"/>
    </source>
</evidence>
<dbReference type="GO" id="GO:0003677">
    <property type="term" value="F:DNA binding"/>
    <property type="evidence" value="ECO:0007669"/>
    <property type="project" value="UniProtKB-KW"/>
</dbReference>
<accession>C0CN61</accession>
<dbReference type="PANTHER" id="PTHR43537:SF24">
    <property type="entry name" value="GLUCONATE OPERON TRANSCRIPTIONAL REPRESSOR"/>
    <property type="match status" value="1"/>
</dbReference>
<dbReference type="PROSITE" id="PS50949">
    <property type="entry name" value="HTH_GNTR"/>
    <property type="match status" value="1"/>
</dbReference>
<dbReference type="PANTHER" id="PTHR43537">
    <property type="entry name" value="TRANSCRIPTIONAL REGULATOR, GNTR FAMILY"/>
    <property type="match status" value="1"/>
</dbReference>
<dbReference type="EMBL" id="ACBZ01000124">
    <property type="protein sequence ID" value="EEG48771.1"/>
    <property type="molecule type" value="Genomic_DNA"/>
</dbReference>
<evidence type="ECO:0000256" key="3">
    <source>
        <dbReference type="ARBA" id="ARBA00023163"/>
    </source>
</evidence>
<feature type="domain" description="HTH gntR-type" evidence="4">
    <location>
        <begin position="35"/>
        <end position="102"/>
    </location>
</feature>
<dbReference type="AlphaFoldDB" id="C0CN61"/>
<reference evidence="5 6" key="1">
    <citation type="submission" date="2009-01" db="EMBL/GenBank/DDBJ databases">
        <authorList>
            <person name="Fulton L."/>
            <person name="Clifton S."/>
            <person name="Fulton B."/>
            <person name="Xu J."/>
            <person name="Minx P."/>
            <person name="Pepin K.H."/>
            <person name="Johnson M."/>
            <person name="Bhonagiri V."/>
            <person name="Nash W.E."/>
            <person name="Mardis E.R."/>
            <person name="Wilson R.K."/>
        </authorList>
    </citation>
    <scope>NUCLEOTIDE SEQUENCE [LARGE SCALE GENOMIC DNA]</scope>
    <source>
        <strain evidence="6">DSM 10507 / JCM 14656 / S5a33</strain>
    </source>
</reference>
<reference evidence="5 6" key="2">
    <citation type="submission" date="2009-02" db="EMBL/GenBank/DDBJ databases">
        <title>Draft genome sequence of Blautia hydrogenotrophica DSM 10507 (Ruminococcus hydrogenotrophicus DSM 10507).</title>
        <authorList>
            <person name="Sudarsanam P."/>
            <person name="Ley R."/>
            <person name="Guruge J."/>
            <person name="Turnbaugh P.J."/>
            <person name="Mahowald M."/>
            <person name="Liep D."/>
            <person name="Gordon J."/>
        </authorList>
    </citation>
    <scope>NUCLEOTIDE SEQUENCE [LARGE SCALE GENOMIC DNA]</scope>
    <source>
        <strain evidence="6">DSM 10507 / JCM 14656 / S5a33</strain>
    </source>
</reference>
<dbReference type="SMART" id="SM00345">
    <property type="entry name" value="HTH_GNTR"/>
    <property type="match status" value="1"/>
</dbReference>
<dbReference type="CDD" id="cd07377">
    <property type="entry name" value="WHTH_GntR"/>
    <property type="match status" value="1"/>
</dbReference>
<protein>
    <recommendedName>
        <fullName evidence="4">HTH gntR-type domain-containing protein</fullName>
    </recommendedName>
</protein>
<dbReference type="Pfam" id="PF00392">
    <property type="entry name" value="GntR"/>
    <property type="match status" value="1"/>
</dbReference>
<dbReference type="InterPro" id="IPR036390">
    <property type="entry name" value="WH_DNA-bd_sf"/>
</dbReference>
<gene>
    <name evidence="5" type="ORF">RUMHYD_02299</name>
</gene>
<evidence type="ECO:0000256" key="1">
    <source>
        <dbReference type="ARBA" id="ARBA00023015"/>
    </source>
</evidence>
<dbReference type="Proteomes" id="UP000003100">
    <property type="component" value="Unassembled WGS sequence"/>
</dbReference>
<dbReference type="SUPFAM" id="SSF48008">
    <property type="entry name" value="GntR ligand-binding domain-like"/>
    <property type="match status" value="1"/>
</dbReference>
<evidence type="ECO:0000313" key="5">
    <source>
        <dbReference type="EMBL" id="EEG48771.1"/>
    </source>
</evidence>
<dbReference type="PATRIC" id="fig|476272.21.peg.1731"/>
<dbReference type="SUPFAM" id="SSF46785">
    <property type="entry name" value="Winged helix' DNA-binding domain"/>
    <property type="match status" value="1"/>
</dbReference>
<dbReference type="HOGENOM" id="CLU_017584_5_1_9"/>
<dbReference type="eggNOG" id="COG1802">
    <property type="taxonomic scope" value="Bacteria"/>
</dbReference>